<keyword evidence="3" id="KW-0547">Nucleotide-binding</keyword>
<dbReference type="SUPFAM" id="SSF55681">
    <property type="entry name" value="Class II aaRS and biotin synthetases"/>
    <property type="match status" value="1"/>
</dbReference>
<reference evidence="10 11" key="1">
    <citation type="journal article" date="2015" name="Genome Biol.">
        <title>Comparative genomics of Steinernema reveals deeply conserved gene regulatory networks.</title>
        <authorList>
            <person name="Dillman A.R."/>
            <person name="Macchietto M."/>
            <person name="Porter C.F."/>
            <person name="Rogers A."/>
            <person name="Williams B."/>
            <person name="Antoshechkin I."/>
            <person name="Lee M.M."/>
            <person name="Goodwin Z."/>
            <person name="Lu X."/>
            <person name="Lewis E.E."/>
            <person name="Goodrich-Blair H."/>
            <person name="Stock S.P."/>
            <person name="Adams B.J."/>
            <person name="Sternberg P.W."/>
            <person name="Mortazavi A."/>
        </authorList>
    </citation>
    <scope>NUCLEOTIDE SEQUENCE [LARGE SCALE GENOMIC DNA]</scope>
    <source>
        <strain evidence="10 11">ALL</strain>
    </source>
</reference>
<evidence type="ECO:0000256" key="5">
    <source>
        <dbReference type="ARBA" id="ARBA00022917"/>
    </source>
</evidence>
<dbReference type="GO" id="GO:0005739">
    <property type="term" value="C:mitochondrion"/>
    <property type="evidence" value="ECO:0007669"/>
    <property type="project" value="TreeGrafter"/>
</dbReference>
<keyword evidence="6" id="KW-0030">Aminoacyl-tRNA synthetase</keyword>
<accession>A0A4U5N0D6</accession>
<dbReference type="OrthoDB" id="10267474at2759"/>
<comment type="catalytic activity">
    <reaction evidence="8">
        <text>tRNA(Pro) + L-proline + ATP = L-prolyl-tRNA(Pro) + AMP + diphosphate</text>
        <dbReference type="Rhea" id="RHEA:14305"/>
        <dbReference type="Rhea" id="RHEA-COMP:9700"/>
        <dbReference type="Rhea" id="RHEA-COMP:9702"/>
        <dbReference type="ChEBI" id="CHEBI:30616"/>
        <dbReference type="ChEBI" id="CHEBI:33019"/>
        <dbReference type="ChEBI" id="CHEBI:60039"/>
        <dbReference type="ChEBI" id="CHEBI:78442"/>
        <dbReference type="ChEBI" id="CHEBI:78532"/>
        <dbReference type="ChEBI" id="CHEBI:456215"/>
        <dbReference type="EC" id="6.1.1.15"/>
    </reaction>
</comment>
<keyword evidence="4" id="KW-0067">ATP-binding</keyword>
<evidence type="ECO:0000256" key="1">
    <source>
        <dbReference type="ARBA" id="ARBA00012831"/>
    </source>
</evidence>
<dbReference type="InterPro" id="IPR045864">
    <property type="entry name" value="aa-tRNA-synth_II/BPL/LPL"/>
</dbReference>
<reference evidence="10 11" key="2">
    <citation type="journal article" date="2019" name="G3 (Bethesda)">
        <title>Hybrid Assembly of the Genome of the Entomopathogenic Nematode Steinernema carpocapsae Identifies the X-Chromosome.</title>
        <authorList>
            <person name="Serra L."/>
            <person name="Macchietto M."/>
            <person name="Macias-Munoz A."/>
            <person name="McGill C.J."/>
            <person name="Rodriguez I.M."/>
            <person name="Rodriguez B."/>
            <person name="Murad R."/>
            <person name="Mortazavi A."/>
        </authorList>
    </citation>
    <scope>NUCLEOTIDE SEQUENCE [LARGE SCALE GENOMIC DNA]</scope>
    <source>
        <strain evidence="10 11">ALL</strain>
    </source>
</reference>
<dbReference type="GO" id="GO:0005524">
    <property type="term" value="F:ATP binding"/>
    <property type="evidence" value="ECO:0007669"/>
    <property type="project" value="UniProtKB-KW"/>
</dbReference>
<name>A0A4U5N0D6_STECR</name>
<proteinExistence type="predicted"/>
<comment type="caution">
    <text evidence="10">The sequence shown here is derived from an EMBL/GenBank/DDBJ whole genome shotgun (WGS) entry which is preliminary data.</text>
</comment>
<evidence type="ECO:0000259" key="9">
    <source>
        <dbReference type="PROSITE" id="PS50862"/>
    </source>
</evidence>
<evidence type="ECO:0000256" key="4">
    <source>
        <dbReference type="ARBA" id="ARBA00022840"/>
    </source>
</evidence>
<dbReference type="PROSITE" id="PS50862">
    <property type="entry name" value="AA_TRNA_LIGASE_II"/>
    <property type="match status" value="1"/>
</dbReference>
<dbReference type="EMBL" id="AZBU02000005">
    <property type="protein sequence ID" value="TKR75728.1"/>
    <property type="molecule type" value="Genomic_DNA"/>
</dbReference>
<evidence type="ECO:0000256" key="3">
    <source>
        <dbReference type="ARBA" id="ARBA00022741"/>
    </source>
</evidence>
<dbReference type="InterPro" id="IPR002314">
    <property type="entry name" value="aa-tRNA-synt_IIb"/>
</dbReference>
<evidence type="ECO:0000256" key="7">
    <source>
        <dbReference type="ARBA" id="ARBA00029731"/>
    </source>
</evidence>
<keyword evidence="2" id="KW-0436">Ligase</keyword>
<evidence type="ECO:0000313" key="11">
    <source>
        <dbReference type="Proteomes" id="UP000298663"/>
    </source>
</evidence>
<dbReference type="STRING" id="34508.A0A4U5N0D6"/>
<gene>
    <name evidence="10" type="ORF">L596_016979</name>
</gene>
<dbReference type="Gene3D" id="3.30.930.10">
    <property type="entry name" value="Bira Bifunctional Protein, Domain 2"/>
    <property type="match status" value="1"/>
</dbReference>
<dbReference type="InterPro" id="IPR002316">
    <property type="entry name" value="Pro-tRNA-ligase_IIa"/>
</dbReference>
<dbReference type="PANTHER" id="PTHR42753:SF2">
    <property type="entry name" value="PROLINE--TRNA LIGASE"/>
    <property type="match status" value="1"/>
</dbReference>
<evidence type="ECO:0000256" key="2">
    <source>
        <dbReference type="ARBA" id="ARBA00022598"/>
    </source>
</evidence>
<dbReference type="GO" id="GO:0006433">
    <property type="term" value="P:prolyl-tRNA aminoacylation"/>
    <property type="evidence" value="ECO:0007669"/>
    <property type="project" value="InterPro"/>
</dbReference>
<dbReference type="GO" id="GO:0004827">
    <property type="term" value="F:proline-tRNA ligase activity"/>
    <property type="evidence" value="ECO:0007669"/>
    <property type="project" value="UniProtKB-EC"/>
</dbReference>
<dbReference type="EC" id="6.1.1.15" evidence="1"/>
<dbReference type="InterPro" id="IPR050062">
    <property type="entry name" value="Pro-tRNA_synthetase"/>
</dbReference>
<dbReference type="PRINTS" id="PR01046">
    <property type="entry name" value="TRNASYNTHPRO"/>
</dbReference>
<keyword evidence="11" id="KW-1185">Reference proteome</keyword>
<evidence type="ECO:0000313" key="10">
    <source>
        <dbReference type="EMBL" id="TKR75728.1"/>
    </source>
</evidence>
<evidence type="ECO:0000256" key="8">
    <source>
        <dbReference type="ARBA" id="ARBA00047671"/>
    </source>
</evidence>
<dbReference type="PANTHER" id="PTHR42753">
    <property type="entry name" value="MITOCHONDRIAL RIBOSOME PROTEIN L39/PROLYL-TRNA LIGASE FAMILY MEMBER"/>
    <property type="match status" value="1"/>
</dbReference>
<evidence type="ECO:0000256" key="6">
    <source>
        <dbReference type="ARBA" id="ARBA00023146"/>
    </source>
</evidence>
<dbReference type="InterPro" id="IPR006195">
    <property type="entry name" value="aa-tRNA-synth_II"/>
</dbReference>
<sequence length="165" mass="19101">MLSNNMIEAGSGRGLFNVLEMGQRVIDKLTKIIESDLNAVGARKRTISTLGAKELWEKTGRWDHMTAEMWRVTDRLGSEFCLQPTAEEAVTKSVARMSPLRKSELPYMVYQTTNKFRDEMNPRFGLLRAREFLMNDLYTFDMDETAAMKTYEEITKVYDFSFEPT</sequence>
<dbReference type="Pfam" id="PF00587">
    <property type="entry name" value="tRNA-synt_2b"/>
    <property type="match status" value="1"/>
</dbReference>
<protein>
    <recommendedName>
        <fullName evidence="1">proline--tRNA ligase</fullName>
        <ecNumber evidence="1">6.1.1.15</ecNumber>
    </recommendedName>
    <alternativeName>
        <fullName evidence="7">Prolyl-tRNA synthetase</fullName>
    </alternativeName>
</protein>
<keyword evidence="5" id="KW-0648">Protein biosynthesis</keyword>
<dbReference type="Proteomes" id="UP000298663">
    <property type="component" value="Unassembled WGS sequence"/>
</dbReference>
<feature type="domain" description="Aminoacyl-transfer RNA synthetases class-II family profile" evidence="9">
    <location>
        <begin position="20"/>
        <end position="165"/>
    </location>
</feature>
<organism evidence="10 11">
    <name type="scientific">Steinernema carpocapsae</name>
    <name type="common">Entomopathogenic nematode</name>
    <dbReference type="NCBI Taxonomy" id="34508"/>
    <lineage>
        <taxon>Eukaryota</taxon>
        <taxon>Metazoa</taxon>
        <taxon>Ecdysozoa</taxon>
        <taxon>Nematoda</taxon>
        <taxon>Chromadorea</taxon>
        <taxon>Rhabditida</taxon>
        <taxon>Tylenchina</taxon>
        <taxon>Panagrolaimomorpha</taxon>
        <taxon>Strongyloidoidea</taxon>
        <taxon>Steinernematidae</taxon>
        <taxon>Steinernema</taxon>
    </lineage>
</organism>
<dbReference type="AlphaFoldDB" id="A0A4U5N0D6"/>